<dbReference type="PANTHER" id="PTHR43046">
    <property type="entry name" value="GDP-MANNOSE MANNOSYL HYDROLASE"/>
    <property type="match status" value="1"/>
</dbReference>
<dbReference type="PROSITE" id="PS51462">
    <property type="entry name" value="NUDIX"/>
    <property type="match status" value="1"/>
</dbReference>
<dbReference type="CDD" id="cd04690">
    <property type="entry name" value="NUDIX_Hydrolase"/>
    <property type="match status" value="1"/>
</dbReference>
<protein>
    <submittedName>
        <fullName evidence="4">NUDIX domain-containing protein</fullName>
    </submittedName>
</protein>
<comment type="caution">
    <text evidence="4">The sequence shown here is derived from an EMBL/GenBank/DDBJ whole genome shotgun (WGS) entry which is preliminary data.</text>
</comment>
<sequence length="136" mass="15457">MEPNGFIKIAVAIIINKKNELLTVRKFGSTYYQLPGGKIESNERPVDTLIRELEEEIGLSLREEQCSFLTVHEAQAVNEKGKTVRGFVFRCQLADSDKVWLAQAEIEEVRWVKPEESSTVNLANLLKQIALPIWIS</sequence>
<dbReference type="RefSeq" id="WP_099366627.1">
    <property type="nucleotide sequence ID" value="NZ_JAYLLN010000030.1"/>
</dbReference>
<comment type="cofactor">
    <cofactor evidence="1">
        <name>Mg(2+)</name>
        <dbReference type="ChEBI" id="CHEBI:18420"/>
    </cofactor>
</comment>
<dbReference type="Gene3D" id="3.90.79.10">
    <property type="entry name" value="Nucleoside Triphosphate Pyrophosphohydrolase"/>
    <property type="match status" value="1"/>
</dbReference>
<dbReference type="InterPro" id="IPR015797">
    <property type="entry name" value="NUDIX_hydrolase-like_dom_sf"/>
</dbReference>
<evidence type="ECO:0000313" key="4">
    <source>
        <dbReference type="EMBL" id="MEI5985622.1"/>
    </source>
</evidence>
<evidence type="ECO:0000256" key="2">
    <source>
        <dbReference type="ARBA" id="ARBA00022801"/>
    </source>
</evidence>
<accession>A0ABU8I7C6</accession>
<reference evidence="4 5" key="1">
    <citation type="submission" date="2024-01" db="EMBL/GenBank/DDBJ databases">
        <title>Sphingobacterium tenebrionis sp. nov., a novel endophyte isolated from tenebrio molitor intestines.</title>
        <authorList>
            <person name="Zhang C."/>
        </authorList>
    </citation>
    <scope>NUCLEOTIDE SEQUENCE [LARGE SCALE GENOMIC DNA]</scope>
    <source>
        <strain evidence="4 5">PU5-4</strain>
    </source>
</reference>
<dbReference type="PROSITE" id="PS00893">
    <property type="entry name" value="NUDIX_BOX"/>
    <property type="match status" value="1"/>
</dbReference>
<evidence type="ECO:0000313" key="5">
    <source>
        <dbReference type="Proteomes" id="UP001363035"/>
    </source>
</evidence>
<feature type="domain" description="Nudix hydrolase" evidence="3">
    <location>
        <begin position="5"/>
        <end position="136"/>
    </location>
</feature>
<dbReference type="InterPro" id="IPR000086">
    <property type="entry name" value="NUDIX_hydrolase_dom"/>
</dbReference>
<gene>
    <name evidence="4" type="ORF">VJ786_12000</name>
</gene>
<dbReference type="PANTHER" id="PTHR43046:SF2">
    <property type="entry name" value="8-OXO-DGTP DIPHOSPHATASE-RELATED"/>
    <property type="match status" value="1"/>
</dbReference>
<evidence type="ECO:0000259" key="3">
    <source>
        <dbReference type="PROSITE" id="PS51462"/>
    </source>
</evidence>
<proteinExistence type="predicted"/>
<dbReference type="SUPFAM" id="SSF55811">
    <property type="entry name" value="Nudix"/>
    <property type="match status" value="1"/>
</dbReference>
<dbReference type="Proteomes" id="UP001363035">
    <property type="component" value="Unassembled WGS sequence"/>
</dbReference>
<dbReference type="EMBL" id="JAYLLN010000030">
    <property type="protein sequence ID" value="MEI5985622.1"/>
    <property type="molecule type" value="Genomic_DNA"/>
</dbReference>
<keyword evidence="5" id="KW-1185">Reference proteome</keyword>
<dbReference type="InterPro" id="IPR020084">
    <property type="entry name" value="NUDIX_hydrolase_CS"/>
</dbReference>
<keyword evidence="2" id="KW-0378">Hydrolase</keyword>
<evidence type="ECO:0000256" key="1">
    <source>
        <dbReference type="ARBA" id="ARBA00001946"/>
    </source>
</evidence>
<organism evidence="4 5">
    <name type="scientific">Sphingobacterium tenebrionis</name>
    <dbReference type="NCBI Taxonomy" id="3111775"/>
    <lineage>
        <taxon>Bacteria</taxon>
        <taxon>Pseudomonadati</taxon>
        <taxon>Bacteroidota</taxon>
        <taxon>Sphingobacteriia</taxon>
        <taxon>Sphingobacteriales</taxon>
        <taxon>Sphingobacteriaceae</taxon>
        <taxon>Sphingobacterium</taxon>
    </lineage>
</organism>
<dbReference type="Pfam" id="PF00293">
    <property type="entry name" value="NUDIX"/>
    <property type="match status" value="1"/>
</dbReference>
<name>A0ABU8I7C6_9SPHI</name>